<keyword evidence="1" id="KW-0472">Membrane</keyword>
<proteinExistence type="predicted"/>
<feature type="transmembrane region" description="Helical" evidence="1">
    <location>
        <begin position="20"/>
        <end position="39"/>
    </location>
</feature>
<dbReference type="AlphaFoldDB" id="A0A0L8JRI5"/>
<organism evidence="2 3">
    <name type="scientific">Streptomyces viridochromogenes</name>
    <dbReference type="NCBI Taxonomy" id="1938"/>
    <lineage>
        <taxon>Bacteria</taxon>
        <taxon>Bacillati</taxon>
        <taxon>Actinomycetota</taxon>
        <taxon>Actinomycetes</taxon>
        <taxon>Kitasatosporales</taxon>
        <taxon>Streptomycetaceae</taxon>
        <taxon>Streptomyces</taxon>
    </lineage>
</organism>
<dbReference type="RefSeq" id="WP_033207240.1">
    <property type="nucleotide sequence ID" value="NZ_LGUP01000361.1"/>
</dbReference>
<accession>A0A0L8JRI5</accession>
<keyword evidence="1" id="KW-0812">Transmembrane</keyword>
<keyword evidence="1" id="KW-1133">Transmembrane helix</keyword>
<gene>
    <name evidence="2" type="ORF">ADK34_26175</name>
</gene>
<dbReference type="Proteomes" id="UP000037023">
    <property type="component" value="Unassembled WGS sequence"/>
</dbReference>
<reference evidence="2 3" key="1">
    <citation type="submission" date="2015-06" db="EMBL/GenBank/DDBJ databases">
        <authorList>
            <person name="Hoefler B.C."/>
            <person name="Straight P.D."/>
        </authorList>
    </citation>
    <scope>NUCLEOTIDE SEQUENCE [LARGE SCALE GENOMIC DNA]</scope>
    <source>
        <strain evidence="2 3">NRRL 3427</strain>
    </source>
</reference>
<protein>
    <submittedName>
        <fullName evidence="2">Membrane protein</fullName>
    </submittedName>
</protein>
<feature type="transmembrane region" description="Helical" evidence="1">
    <location>
        <begin position="152"/>
        <end position="171"/>
    </location>
</feature>
<feature type="transmembrane region" description="Helical" evidence="1">
    <location>
        <begin position="45"/>
        <end position="65"/>
    </location>
</feature>
<comment type="caution">
    <text evidence="2">The sequence shown here is derived from an EMBL/GenBank/DDBJ whole genome shotgun (WGS) entry which is preliminary data.</text>
</comment>
<evidence type="ECO:0000313" key="2">
    <source>
        <dbReference type="EMBL" id="KOG16225.1"/>
    </source>
</evidence>
<dbReference type="EMBL" id="LGUP01000361">
    <property type="protein sequence ID" value="KOG16225.1"/>
    <property type="molecule type" value="Genomic_DNA"/>
</dbReference>
<name>A0A0L8JRI5_STRVR</name>
<feature type="transmembrane region" description="Helical" evidence="1">
    <location>
        <begin position="127"/>
        <end position="146"/>
    </location>
</feature>
<sequence>MRDLPRTSSGRARPVRLLRLVAYVALPAEVVLAVLLVGGVRIPGAVWAVAEVLAVVLLLAEALAYRGLRRRGLSRRAAVAELVPEPVLRLAGHELRLTAGLGRWVARRPHGVHGADGVFPHARDQAALMYGFAFVCLVETVGMSYLLADWPLVHAVVLVLDVYTVLFVLGLHAASVTRPHTLTGDVLRVRQAAHVDVRVPVGRIAAVRHESLFTHEKAEGVLNLAVGSQTSVTIELTEPVDAPRLLGAPRPVHLIRLHADDPRALVRALTRARTAPSPTPGQPPRA</sequence>
<evidence type="ECO:0000313" key="3">
    <source>
        <dbReference type="Proteomes" id="UP000037023"/>
    </source>
</evidence>
<dbReference type="OrthoDB" id="4337641at2"/>
<evidence type="ECO:0000256" key="1">
    <source>
        <dbReference type="SAM" id="Phobius"/>
    </source>
</evidence>